<proteinExistence type="predicted"/>
<dbReference type="Proteomes" id="UP000277811">
    <property type="component" value="Unassembled WGS sequence"/>
</dbReference>
<name>A0A498R5R2_9FIRM</name>
<feature type="site" description="Increases basicity of active site His" evidence="3">
    <location>
        <position position="141"/>
    </location>
</feature>
<dbReference type="Gene3D" id="2.160.10.10">
    <property type="entry name" value="Hexapeptide repeat proteins"/>
    <property type="match status" value="1"/>
</dbReference>
<dbReference type="PROSITE" id="PS00101">
    <property type="entry name" value="HEXAPEP_TRANSFERASES"/>
    <property type="match status" value="1"/>
</dbReference>
<gene>
    <name evidence="6" type="ORF">LUCI_0743</name>
</gene>
<feature type="domain" description="PglD N-terminal" evidence="5">
    <location>
        <begin position="5"/>
        <end position="83"/>
    </location>
</feature>
<reference evidence="6 7" key="1">
    <citation type="submission" date="2018-06" db="EMBL/GenBank/DDBJ databases">
        <authorList>
            <person name="Strepis N."/>
        </authorList>
    </citation>
    <scope>NUCLEOTIDE SEQUENCE [LARGE SCALE GENOMIC DNA]</scope>
    <source>
        <strain evidence="6">LUCI</strain>
    </source>
</reference>
<dbReference type="InterPro" id="IPR001451">
    <property type="entry name" value="Hexapep"/>
</dbReference>
<evidence type="ECO:0000256" key="1">
    <source>
        <dbReference type="ARBA" id="ARBA00022679"/>
    </source>
</evidence>
<dbReference type="InterPro" id="IPR011004">
    <property type="entry name" value="Trimer_LpxA-like_sf"/>
</dbReference>
<feature type="binding site" evidence="4">
    <location>
        <position position="73"/>
    </location>
    <ligand>
        <name>substrate</name>
    </ligand>
</feature>
<dbReference type="Pfam" id="PF00132">
    <property type="entry name" value="Hexapep"/>
    <property type="match status" value="1"/>
</dbReference>
<evidence type="ECO:0000256" key="2">
    <source>
        <dbReference type="ARBA" id="ARBA00022737"/>
    </source>
</evidence>
<dbReference type="GO" id="GO:0016740">
    <property type="term" value="F:transferase activity"/>
    <property type="evidence" value="ECO:0007669"/>
    <property type="project" value="UniProtKB-KW"/>
</dbReference>
<dbReference type="Pfam" id="PF17836">
    <property type="entry name" value="PglD_N"/>
    <property type="match status" value="1"/>
</dbReference>
<evidence type="ECO:0000313" key="7">
    <source>
        <dbReference type="Proteomes" id="UP000277811"/>
    </source>
</evidence>
<feature type="binding site" evidence="4">
    <location>
        <position position="149"/>
    </location>
    <ligand>
        <name>acetyl-CoA</name>
        <dbReference type="ChEBI" id="CHEBI:57288"/>
    </ligand>
</feature>
<keyword evidence="1" id="KW-0808">Transferase</keyword>
<sequence>MNKPVIILGAGGHARVLIDMLRLRSVEIIGVTDADPAKKGTLIAGLPMLGTDQVIANYQPEEVRLVNGLGSVGLPTLRRQIFTDFKRKGYSFLNVIHPSAVLAADIALEEGVQVMAGAVVQPGCRIGANTILNTGAIVDHDCRIGAHVHVAPGVTLSGGVRVGDAVHIGTGAIIIQGIDIGHNSLIAAGAVVVKNVSANVKVAGMPAREVQ</sequence>
<keyword evidence="7" id="KW-1185">Reference proteome</keyword>
<keyword evidence="2" id="KW-0677">Repeat</keyword>
<dbReference type="InterPro" id="IPR020019">
    <property type="entry name" value="AcTrfase_PglD-like"/>
</dbReference>
<dbReference type="InterPro" id="IPR041561">
    <property type="entry name" value="PglD_N"/>
</dbReference>
<dbReference type="InterPro" id="IPR050179">
    <property type="entry name" value="Trans_hexapeptide_repeat"/>
</dbReference>
<dbReference type="Pfam" id="PF14602">
    <property type="entry name" value="Hexapep_2"/>
    <property type="match status" value="1"/>
</dbReference>
<dbReference type="PANTHER" id="PTHR43300:SF7">
    <property type="entry name" value="UDP-N-ACETYLBACILLOSAMINE N-ACETYLTRANSFERASE"/>
    <property type="match status" value="1"/>
</dbReference>
<protein>
    <recommendedName>
        <fullName evidence="5">PglD N-terminal domain-containing protein</fullName>
    </recommendedName>
</protein>
<organism evidence="6 7">
    <name type="scientific">Lucifera butyrica</name>
    <dbReference type="NCBI Taxonomy" id="1351585"/>
    <lineage>
        <taxon>Bacteria</taxon>
        <taxon>Bacillati</taxon>
        <taxon>Bacillota</taxon>
        <taxon>Negativicutes</taxon>
        <taxon>Veillonellales</taxon>
        <taxon>Veillonellaceae</taxon>
        <taxon>Lucifera</taxon>
    </lineage>
</organism>
<accession>A0A498R5R2</accession>
<feature type="active site" description="Proton acceptor" evidence="3">
    <location>
        <position position="140"/>
    </location>
</feature>
<dbReference type="NCBIfam" id="TIGR03570">
    <property type="entry name" value="NeuD_NnaD"/>
    <property type="match status" value="1"/>
</dbReference>
<dbReference type="AlphaFoldDB" id="A0A498R5R2"/>
<dbReference type="Gene3D" id="3.40.50.20">
    <property type="match status" value="1"/>
</dbReference>
<evidence type="ECO:0000256" key="4">
    <source>
        <dbReference type="PIRSR" id="PIRSR620019-2"/>
    </source>
</evidence>
<dbReference type="CDD" id="cd03360">
    <property type="entry name" value="LbH_AT_putative"/>
    <property type="match status" value="1"/>
</dbReference>
<dbReference type="SUPFAM" id="SSF51161">
    <property type="entry name" value="Trimeric LpxA-like enzymes"/>
    <property type="match status" value="1"/>
</dbReference>
<dbReference type="RefSeq" id="WP_122626522.1">
    <property type="nucleotide sequence ID" value="NZ_UPPP01000056.1"/>
</dbReference>
<evidence type="ECO:0000256" key="3">
    <source>
        <dbReference type="PIRSR" id="PIRSR620019-1"/>
    </source>
</evidence>
<dbReference type="PANTHER" id="PTHR43300">
    <property type="entry name" value="ACETYLTRANSFERASE"/>
    <property type="match status" value="1"/>
</dbReference>
<dbReference type="EMBL" id="UPPP01000056">
    <property type="protein sequence ID" value="VBB05533.1"/>
    <property type="molecule type" value="Genomic_DNA"/>
</dbReference>
<dbReference type="OrthoDB" id="9794407at2"/>
<evidence type="ECO:0000259" key="5">
    <source>
        <dbReference type="Pfam" id="PF17836"/>
    </source>
</evidence>
<dbReference type="InterPro" id="IPR018357">
    <property type="entry name" value="Hexapep_transf_CS"/>
</dbReference>
<evidence type="ECO:0000313" key="6">
    <source>
        <dbReference type="EMBL" id="VBB05533.1"/>
    </source>
</evidence>